<reference evidence="1" key="2">
    <citation type="journal article" date="2023" name="IMA Fungus">
        <title>Comparative genomic study of the Penicillium genus elucidates a diverse pangenome and 15 lateral gene transfer events.</title>
        <authorList>
            <person name="Petersen C."/>
            <person name="Sorensen T."/>
            <person name="Nielsen M.R."/>
            <person name="Sondergaard T.E."/>
            <person name="Sorensen J.L."/>
            <person name="Fitzpatrick D.A."/>
            <person name="Frisvad J.C."/>
            <person name="Nielsen K.L."/>
        </authorList>
    </citation>
    <scope>NUCLEOTIDE SEQUENCE</scope>
    <source>
        <strain evidence="1">IBT 30761</strain>
    </source>
</reference>
<gene>
    <name evidence="1" type="ORF">N7532_004757</name>
</gene>
<dbReference type="RefSeq" id="XP_056477608.1">
    <property type="nucleotide sequence ID" value="XM_056617251.1"/>
</dbReference>
<reference evidence="1" key="1">
    <citation type="submission" date="2022-11" db="EMBL/GenBank/DDBJ databases">
        <authorList>
            <person name="Petersen C."/>
        </authorList>
    </citation>
    <scope>NUCLEOTIDE SEQUENCE</scope>
    <source>
        <strain evidence="1">IBT 30761</strain>
    </source>
</reference>
<dbReference type="OrthoDB" id="4139357at2759"/>
<sequence length="65" mass="7559">MNEAWIDLGMGKYKWLVFLTTGPGWFVDNMRANITLSIICHFWMQPITIISPPVQREFAVNQIAF</sequence>
<organism evidence="1 2">
    <name type="scientific">Penicillium argentinense</name>
    <dbReference type="NCBI Taxonomy" id="1131581"/>
    <lineage>
        <taxon>Eukaryota</taxon>
        <taxon>Fungi</taxon>
        <taxon>Dikarya</taxon>
        <taxon>Ascomycota</taxon>
        <taxon>Pezizomycotina</taxon>
        <taxon>Eurotiomycetes</taxon>
        <taxon>Eurotiomycetidae</taxon>
        <taxon>Eurotiales</taxon>
        <taxon>Aspergillaceae</taxon>
        <taxon>Penicillium</taxon>
    </lineage>
</organism>
<evidence type="ECO:0000313" key="1">
    <source>
        <dbReference type="EMBL" id="KAJ5104228.1"/>
    </source>
</evidence>
<name>A0A9W9FPX2_9EURO</name>
<dbReference type="GeneID" id="81356230"/>
<dbReference type="Proteomes" id="UP001149074">
    <property type="component" value="Unassembled WGS sequence"/>
</dbReference>
<dbReference type="EMBL" id="JAPQKI010000004">
    <property type="protein sequence ID" value="KAJ5104228.1"/>
    <property type="molecule type" value="Genomic_DNA"/>
</dbReference>
<comment type="caution">
    <text evidence="1">The sequence shown here is derived from an EMBL/GenBank/DDBJ whole genome shotgun (WGS) entry which is preliminary data.</text>
</comment>
<protein>
    <submittedName>
        <fullName evidence="1">Uncharacterized protein</fullName>
    </submittedName>
</protein>
<accession>A0A9W9FPX2</accession>
<evidence type="ECO:0000313" key="2">
    <source>
        <dbReference type="Proteomes" id="UP001149074"/>
    </source>
</evidence>
<proteinExistence type="predicted"/>
<dbReference type="AlphaFoldDB" id="A0A9W9FPX2"/>
<keyword evidence="2" id="KW-1185">Reference proteome</keyword>